<organism evidence="1 2">
    <name type="scientific">Hallella multisaccharivorax DSM 17128</name>
    <dbReference type="NCBI Taxonomy" id="688246"/>
    <lineage>
        <taxon>Bacteria</taxon>
        <taxon>Pseudomonadati</taxon>
        <taxon>Bacteroidota</taxon>
        <taxon>Bacteroidia</taxon>
        <taxon>Bacteroidales</taxon>
        <taxon>Prevotellaceae</taxon>
        <taxon>Hallella</taxon>
    </lineage>
</organism>
<protein>
    <submittedName>
        <fullName evidence="1">HAD-superfamily hydrolase, subfamily IA, variant 3</fullName>
    </submittedName>
</protein>
<dbReference type="InterPro" id="IPR041492">
    <property type="entry name" value="HAD_2"/>
</dbReference>
<dbReference type="SUPFAM" id="SSF56784">
    <property type="entry name" value="HAD-like"/>
    <property type="match status" value="1"/>
</dbReference>
<dbReference type="AlphaFoldDB" id="F8NBK9"/>
<dbReference type="RefSeq" id="WP_007575881.1">
    <property type="nucleotide sequence ID" value="NZ_BPTS01000002.1"/>
</dbReference>
<dbReference type="HOGENOM" id="CLU_045011_13_4_10"/>
<proteinExistence type="predicted"/>
<dbReference type="Gene3D" id="3.40.50.1000">
    <property type="entry name" value="HAD superfamily/HAD-like"/>
    <property type="match status" value="1"/>
</dbReference>
<dbReference type="InterPro" id="IPR051806">
    <property type="entry name" value="HAD-like_SPP"/>
</dbReference>
<dbReference type="InterPro" id="IPR036412">
    <property type="entry name" value="HAD-like_sf"/>
</dbReference>
<dbReference type="STRING" id="688246.Premu_2617"/>
<evidence type="ECO:0000313" key="1">
    <source>
        <dbReference type="EMBL" id="EGN57971.1"/>
    </source>
</evidence>
<dbReference type="GO" id="GO:0050308">
    <property type="term" value="F:sugar-phosphatase activity"/>
    <property type="evidence" value="ECO:0007669"/>
    <property type="project" value="TreeGrafter"/>
</dbReference>
<dbReference type="Gene3D" id="1.10.150.240">
    <property type="entry name" value="Putative phosphatase, domain 2"/>
    <property type="match status" value="1"/>
</dbReference>
<name>F8NBK9_9BACT</name>
<dbReference type="Proteomes" id="UP000002772">
    <property type="component" value="Unassembled WGS sequence"/>
</dbReference>
<reference evidence="2" key="1">
    <citation type="journal article" date="2011" name="Stand. Genomic Sci.">
        <title>Non-contiguous finished genome sequence of the opportunistic oral pathogen Prevotella multisaccharivorax type strain (PPPA20).</title>
        <authorList>
            <person name="Pati A."/>
            <person name="Gronow S."/>
            <person name="Lu M."/>
            <person name="Lapidus A."/>
            <person name="Nolan M."/>
            <person name="Lucas S."/>
            <person name="Hammon N."/>
            <person name="Deshpande S."/>
            <person name="Cheng J.F."/>
            <person name="Tapia R."/>
            <person name="Han C."/>
            <person name="Goodwin L."/>
            <person name="Pitluck S."/>
            <person name="Liolios K."/>
            <person name="Pagani I."/>
            <person name="Mavromatis K."/>
            <person name="Mikhailova N."/>
            <person name="Huntemann M."/>
            <person name="Chen A."/>
            <person name="Palaniappan K."/>
            <person name="Land M."/>
            <person name="Hauser L."/>
            <person name="Detter J.C."/>
            <person name="Brambilla E.M."/>
            <person name="Rohde M."/>
            <person name="Goker M."/>
            <person name="Woyke T."/>
            <person name="Bristow J."/>
            <person name="Eisen J.A."/>
            <person name="Markowitz V."/>
            <person name="Hugenholtz P."/>
            <person name="Kyrpides N.C."/>
            <person name="Klenk H.P."/>
            <person name="Ivanova N."/>
        </authorList>
    </citation>
    <scope>NUCLEOTIDE SEQUENCE [LARGE SCALE GENOMIC DNA]</scope>
    <source>
        <strain evidence="2">DSM 17128</strain>
    </source>
</reference>
<accession>F8NBK9</accession>
<dbReference type="PANTHER" id="PTHR43481">
    <property type="entry name" value="FRUCTOSE-1-PHOSPHATE PHOSPHATASE"/>
    <property type="match status" value="1"/>
</dbReference>
<keyword evidence="2" id="KW-1185">Reference proteome</keyword>
<dbReference type="EMBL" id="GL945017">
    <property type="protein sequence ID" value="EGN57971.1"/>
    <property type="molecule type" value="Genomic_DNA"/>
</dbReference>
<dbReference type="Pfam" id="PF13419">
    <property type="entry name" value="HAD_2"/>
    <property type="match status" value="1"/>
</dbReference>
<dbReference type="PANTHER" id="PTHR43481:SF4">
    <property type="entry name" value="GLYCEROL-1-PHOSPHATE PHOSPHOHYDROLASE 1-RELATED"/>
    <property type="match status" value="1"/>
</dbReference>
<dbReference type="SFLD" id="SFLDG01129">
    <property type="entry name" value="C1.5:_HAD__Beta-PGM__Phosphata"/>
    <property type="match status" value="1"/>
</dbReference>
<dbReference type="InterPro" id="IPR023214">
    <property type="entry name" value="HAD_sf"/>
</dbReference>
<evidence type="ECO:0000313" key="2">
    <source>
        <dbReference type="Proteomes" id="UP000002772"/>
    </source>
</evidence>
<sequence length="241" mass="26499">MDIKQAINSYNTTFGVEFHPKAVLFDMDGVLYDSMPRHAIAWQKSMAQFGIHMTAHDVYATEGARGFDTVKMLVKRQKGTDISDEKAKAMYEVKSNIFHAMPEAPIFDGVKELMQRVTDAGLSVNVVTGSAQKPLIARLTHDFGQWLAPDHITTAYDVDRGKPDPDPYLTGLRKAGDLKPWQGIVVENAPLGIHAGVAAGCFTIAVNSGPLPDSDLLVEKPNLLYQKMTELLGDWEQIIGS</sequence>
<keyword evidence="1" id="KW-0378">Hydrolase</keyword>
<gene>
    <name evidence="1" type="ORF">Premu_2617</name>
</gene>
<dbReference type="SFLD" id="SFLDS00003">
    <property type="entry name" value="Haloacid_Dehalogenase"/>
    <property type="match status" value="1"/>
</dbReference>
<dbReference type="eggNOG" id="COG0637">
    <property type="taxonomic scope" value="Bacteria"/>
</dbReference>
<dbReference type="InterPro" id="IPR023198">
    <property type="entry name" value="PGP-like_dom2"/>
</dbReference>
<dbReference type="SFLD" id="SFLDG01135">
    <property type="entry name" value="C1.5.6:_HAD__Beta-PGM__Phospha"/>
    <property type="match status" value="1"/>
</dbReference>